<protein>
    <submittedName>
        <fullName evidence="1">Uncharacterized protein</fullName>
    </submittedName>
</protein>
<reference evidence="1" key="1">
    <citation type="submission" date="2021-02" db="EMBL/GenBank/DDBJ databases">
        <authorList>
            <consortium name="DOE Joint Genome Institute"/>
            <person name="Ahrendt S."/>
            <person name="Looney B.P."/>
            <person name="Miyauchi S."/>
            <person name="Morin E."/>
            <person name="Drula E."/>
            <person name="Courty P.E."/>
            <person name="Chicoki N."/>
            <person name="Fauchery L."/>
            <person name="Kohler A."/>
            <person name="Kuo A."/>
            <person name="Labutti K."/>
            <person name="Pangilinan J."/>
            <person name="Lipzen A."/>
            <person name="Riley R."/>
            <person name="Andreopoulos W."/>
            <person name="He G."/>
            <person name="Johnson J."/>
            <person name="Barry K.W."/>
            <person name="Grigoriev I.V."/>
            <person name="Nagy L."/>
            <person name="Hibbett D."/>
            <person name="Henrissat B."/>
            <person name="Matheny P.B."/>
            <person name="Labbe J."/>
            <person name="Martin F."/>
        </authorList>
    </citation>
    <scope>NUCLEOTIDE SEQUENCE</scope>
    <source>
        <strain evidence="1">FP105234-sp</strain>
    </source>
</reference>
<evidence type="ECO:0000313" key="1">
    <source>
        <dbReference type="EMBL" id="KAI0037686.1"/>
    </source>
</evidence>
<comment type="caution">
    <text evidence="1">The sequence shown here is derived from an EMBL/GenBank/DDBJ whole genome shotgun (WGS) entry which is preliminary data.</text>
</comment>
<dbReference type="Proteomes" id="UP000814033">
    <property type="component" value="Unassembled WGS sequence"/>
</dbReference>
<feature type="non-terminal residue" evidence="1">
    <location>
        <position position="180"/>
    </location>
</feature>
<accession>A0ACB8R245</accession>
<name>A0ACB8R245_9AGAM</name>
<proteinExistence type="predicted"/>
<organism evidence="1 2">
    <name type="scientific">Auriscalpium vulgare</name>
    <dbReference type="NCBI Taxonomy" id="40419"/>
    <lineage>
        <taxon>Eukaryota</taxon>
        <taxon>Fungi</taxon>
        <taxon>Dikarya</taxon>
        <taxon>Basidiomycota</taxon>
        <taxon>Agaricomycotina</taxon>
        <taxon>Agaricomycetes</taxon>
        <taxon>Russulales</taxon>
        <taxon>Auriscalpiaceae</taxon>
        <taxon>Auriscalpium</taxon>
    </lineage>
</organism>
<dbReference type="EMBL" id="MU276780">
    <property type="protein sequence ID" value="KAI0037686.1"/>
    <property type="molecule type" value="Genomic_DNA"/>
</dbReference>
<keyword evidence="2" id="KW-1185">Reference proteome</keyword>
<gene>
    <name evidence="1" type="ORF">FA95DRAFT_1411581</name>
</gene>
<sequence length="180" mass="20682">MSPSCVASCQRVHFRTRFTLPRRPTHPRSWRRVGVAGHLVDRSNVWIVKTTAQSGPARILEPVGCCVRSNGALPRTWLVRPGKRPIEASNAIGRPPHEKRVRRRQQRSGAAVFGLNVVDKHCDLHWRHGLPRRGIRDRFTRRGMHVFVSRRKHAGQMISDHTPRKEIRETHRRPSAHAHG</sequence>
<reference evidence="1" key="2">
    <citation type="journal article" date="2022" name="New Phytol.">
        <title>Evolutionary transition to the ectomycorrhizal habit in the genomes of a hyperdiverse lineage of mushroom-forming fungi.</title>
        <authorList>
            <person name="Looney B."/>
            <person name="Miyauchi S."/>
            <person name="Morin E."/>
            <person name="Drula E."/>
            <person name="Courty P.E."/>
            <person name="Kohler A."/>
            <person name="Kuo A."/>
            <person name="LaButti K."/>
            <person name="Pangilinan J."/>
            <person name="Lipzen A."/>
            <person name="Riley R."/>
            <person name="Andreopoulos W."/>
            <person name="He G."/>
            <person name="Johnson J."/>
            <person name="Nolan M."/>
            <person name="Tritt A."/>
            <person name="Barry K.W."/>
            <person name="Grigoriev I.V."/>
            <person name="Nagy L.G."/>
            <person name="Hibbett D."/>
            <person name="Henrissat B."/>
            <person name="Matheny P.B."/>
            <person name="Labbe J."/>
            <person name="Martin F.M."/>
        </authorList>
    </citation>
    <scope>NUCLEOTIDE SEQUENCE</scope>
    <source>
        <strain evidence="1">FP105234-sp</strain>
    </source>
</reference>
<evidence type="ECO:0000313" key="2">
    <source>
        <dbReference type="Proteomes" id="UP000814033"/>
    </source>
</evidence>